<accession>A0A7S1HT53</accession>
<feature type="region of interest" description="Disordered" evidence="1">
    <location>
        <begin position="1"/>
        <end position="90"/>
    </location>
</feature>
<organism evidence="2">
    <name type="scientific">Eutreptiella gymnastica</name>
    <dbReference type="NCBI Taxonomy" id="73025"/>
    <lineage>
        <taxon>Eukaryota</taxon>
        <taxon>Discoba</taxon>
        <taxon>Euglenozoa</taxon>
        <taxon>Euglenida</taxon>
        <taxon>Spirocuta</taxon>
        <taxon>Euglenophyceae</taxon>
        <taxon>Eutreptiales</taxon>
        <taxon>Eutreptiaceae</taxon>
        <taxon>Eutreptiella</taxon>
    </lineage>
</organism>
<evidence type="ECO:0000256" key="1">
    <source>
        <dbReference type="SAM" id="MobiDB-lite"/>
    </source>
</evidence>
<name>A0A7S1HT53_9EUGL</name>
<dbReference type="AlphaFoldDB" id="A0A7S1HT53"/>
<reference evidence="2" key="1">
    <citation type="submission" date="2021-01" db="EMBL/GenBank/DDBJ databases">
        <authorList>
            <person name="Corre E."/>
            <person name="Pelletier E."/>
            <person name="Niang G."/>
            <person name="Scheremetjew M."/>
            <person name="Finn R."/>
            <person name="Kale V."/>
            <person name="Holt S."/>
            <person name="Cochrane G."/>
            <person name="Meng A."/>
            <person name="Brown T."/>
            <person name="Cohen L."/>
        </authorList>
    </citation>
    <scope>NUCLEOTIDE SEQUENCE</scope>
    <source>
        <strain evidence="2">NIES-381</strain>
    </source>
</reference>
<sequence length="147" mass="16578">MSLRGRTVRNVVELPDPEAPDATAPLNTEESEIQELTNEPEEPEGDEEEEEEETDPEGASPEKPTASPAEVPSETPATNKPNTKKETTSVVCDTALLVPRLPSDFLEPGDVRVNDEDLRRTRRLQRSLRRKPKSDNIRFWRPLHKVT</sequence>
<feature type="compositionally biased region" description="Acidic residues" evidence="1">
    <location>
        <begin position="29"/>
        <end position="56"/>
    </location>
</feature>
<proteinExistence type="predicted"/>
<gene>
    <name evidence="2" type="ORF">EGYM00392_LOCUS1226</name>
</gene>
<protein>
    <submittedName>
        <fullName evidence="2">Uncharacterized protein</fullName>
    </submittedName>
</protein>
<evidence type="ECO:0000313" key="2">
    <source>
        <dbReference type="EMBL" id="CAD8990184.1"/>
    </source>
</evidence>
<dbReference type="EMBL" id="HBGA01003662">
    <property type="protein sequence ID" value="CAD8990184.1"/>
    <property type="molecule type" value="Transcribed_RNA"/>
</dbReference>